<organism evidence="7 8">
    <name type="scientific">Rubricoccus marinus</name>
    <dbReference type="NCBI Taxonomy" id="716817"/>
    <lineage>
        <taxon>Bacteria</taxon>
        <taxon>Pseudomonadati</taxon>
        <taxon>Rhodothermota</taxon>
        <taxon>Rhodothermia</taxon>
        <taxon>Rhodothermales</taxon>
        <taxon>Rubricoccaceae</taxon>
        <taxon>Rubricoccus</taxon>
    </lineage>
</organism>
<dbReference type="InterPro" id="IPR003876">
    <property type="entry name" value="Arg_deiminase"/>
</dbReference>
<evidence type="ECO:0000256" key="2">
    <source>
        <dbReference type="ARBA" id="ARBA00010206"/>
    </source>
</evidence>
<evidence type="ECO:0000256" key="4">
    <source>
        <dbReference type="ARBA" id="ARBA00022801"/>
    </source>
</evidence>
<dbReference type="Gene3D" id="1.10.3930.10">
    <property type="entry name" value="Arginine deiminase"/>
    <property type="match status" value="1"/>
</dbReference>
<keyword evidence="4" id="KW-0378">Hydrolase</keyword>
<comment type="similarity">
    <text evidence="2">Belongs to the arginine deiminase family.</text>
</comment>
<dbReference type="InParanoid" id="A0A259U1W5"/>
<comment type="caution">
    <text evidence="7">The sequence shown here is derived from an EMBL/GenBank/DDBJ whole genome shotgun (WGS) entry which is preliminary data.</text>
</comment>
<dbReference type="GO" id="GO:0019546">
    <property type="term" value="P:L-arginine deiminase pathway"/>
    <property type="evidence" value="ECO:0007669"/>
    <property type="project" value="TreeGrafter"/>
</dbReference>
<dbReference type="Proteomes" id="UP000216446">
    <property type="component" value="Unassembled WGS sequence"/>
</dbReference>
<comment type="pathway">
    <text evidence="1">Amino-acid degradation; L-arginine degradation via ADI pathway; carbamoyl phosphate from L-arginine: step 1/2.</text>
</comment>
<gene>
    <name evidence="7" type="ORF">BSZ36_12900</name>
</gene>
<reference evidence="7 8" key="1">
    <citation type="submission" date="2016-11" db="EMBL/GenBank/DDBJ databases">
        <title>Study of marine rhodopsin-containing bacteria.</title>
        <authorList>
            <person name="Yoshizawa S."/>
            <person name="Kumagai Y."/>
            <person name="Kogure K."/>
        </authorList>
    </citation>
    <scope>NUCLEOTIDE SEQUENCE [LARGE SCALE GENOMIC DNA]</scope>
    <source>
        <strain evidence="7 8">SG-29</strain>
    </source>
</reference>
<evidence type="ECO:0000313" key="8">
    <source>
        <dbReference type="Proteomes" id="UP000216446"/>
    </source>
</evidence>
<dbReference type="PANTHER" id="PTHR47271">
    <property type="entry name" value="ARGININE DEIMINASE"/>
    <property type="match status" value="1"/>
</dbReference>
<dbReference type="GO" id="GO:0016990">
    <property type="term" value="F:arginine deiminase activity"/>
    <property type="evidence" value="ECO:0007669"/>
    <property type="project" value="UniProtKB-EC"/>
</dbReference>
<protein>
    <recommendedName>
        <fullName evidence="3">arginine deiminase</fullName>
        <ecNumber evidence="3">3.5.3.6</ecNumber>
    </recommendedName>
</protein>
<dbReference type="Gene3D" id="3.75.10.10">
    <property type="entry name" value="L-arginine/glycine Amidinotransferase, Chain A"/>
    <property type="match status" value="2"/>
</dbReference>
<keyword evidence="8" id="KW-1185">Reference proteome</keyword>
<evidence type="ECO:0000256" key="6">
    <source>
        <dbReference type="PIRSR" id="PIRSR006356-1"/>
    </source>
</evidence>
<proteinExistence type="inferred from homology"/>
<feature type="active site" description="Amidino-cysteine intermediate" evidence="6">
    <location>
        <position position="400"/>
    </location>
</feature>
<evidence type="ECO:0000313" key="7">
    <source>
        <dbReference type="EMBL" id="OZC03804.1"/>
    </source>
</evidence>
<comment type="catalytic activity">
    <reaction evidence="5">
        <text>L-arginine + H2O = L-citrulline + NH4(+)</text>
        <dbReference type="Rhea" id="RHEA:19597"/>
        <dbReference type="ChEBI" id="CHEBI:15377"/>
        <dbReference type="ChEBI" id="CHEBI:28938"/>
        <dbReference type="ChEBI" id="CHEBI:32682"/>
        <dbReference type="ChEBI" id="CHEBI:57743"/>
        <dbReference type="EC" id="3.5.3.6"/>
    </reaction>
</comment>
<dbReference type="PIRSF" id="PIRSF006356">
    <property type="entry name" value="Arg_deiminase"/>
    <property type="match status" value="1"/>
</dbReference>
<dbReference type="RefSeq" id="WP_218827661.1">
    <property type="nucleotide sequence ID" value="NZ_MQWB01000001.1"/>
</dbReference>
<evidence type="ECO:0000256" key="1">
    <source>
        <dbReference type="ARBA" id="ARBA00005213"/>
    </source>
</evidence>
<accession>A0A259U1W5</accession>
<dbReference type="Pfam" id="PF02274">
    <property type="entry name" value="ADI"/>
    <property type="match status" value="2"/>
</dbReference>
<dbReference type="EMBL" id="MQWB01000001">
    <property type="protein sequence ID" value="OZC03804.1"/>
    <property type="molecule type" value="Genomic_DNA"/>
</dbReference>
<dbReference type="PRINTS" id="PR01466">
    <property type="entry name" value="ARGDEIMINASE"/>
</dbReference>
<dbReference type="SUPFAM" id="SSF55909">
    <property type="entry name" value="Pentein"/>
    <property type="match status" value="1"/>
</dbReference>
<dbReference type="PANTHER" id="PTHR47271:SF2">
    <property type="entry name" value="ARGININE DEIMINASE"/>
    <property type="match status" value="1"/>
</dbReference>
<evidence type="ECO:0000256" key="5">
    <source>
        <dbReference type="ARBA" id="ARBA00049429"/>
    </source>
</evidence>
<dbReference type="AlphaFoldDB" id="A0A259U1W5"/>
<sequence length="408" mass="45687">MSDLPLHITSEVAPLRQVLVHIPGDEMALVSPENRDELLFDDILFAEEARQEHEVMTTLFRRLVGHDDAVLELSDLVLEAFETPEARTNYVEELIGLVPERNFEAYQSELADLDAAALHRFAFTGQAPFPVSAHPLPNLLFTRDLAAVVGDHVVLSTAARSARRPESALIRTVFNFHPRFEASRQRLIELPEEVSFEGGDLLVVSDKVVLIGQSERTSLGGAVQVARELLARTAIEHVMVVNLPKRRSCMHLDTVFTFADEATFVVFPPIIEGYTDNVYDLSSGDRDGEFTMRVHTSLHAALEEVMDREVTFIPCGDDPISQQREQWTDGANLFAIRPGLVVGYTRNRETYAKMKEHGFRIVDAESFLKYHGDGDLPQNDKIAIRLEGNELSRGRGGPRCMTMPLVRA</sequence>
<evidence type="ECO:0000256" key="3">
    <source>
        <dbReference type="ARBA" id="ARBA00012171"/>
    </source>
</evidence>
<name>A0A259U1W5_9BACT</name>
<dbReference type="EC" id="3.5.3.6" evidence="3"/>